<gene>
    <name evidence="2" type="ORF">QWI33_20200</name>
</gene>
<evidence type="ECO:0000313" key="2">
    <source>
        <dbReference type="EMBL" id="MDN3242055.1"/>
    </source>
</evidence>
<dbReference type="RefSeq" id="WP_289958956.1">
    <property type="nucleotide sequence ID" value="NZ_JAUEMJ010000006.1"/>
</dbReference>
<dbReference type="EMBL" id="JAUEMJ010000006">
    <property type="protein sequence ID" value="MDN3242055.1"/>
    <property type="molecule type" value="Genomic_DNA"/>
</dbReference>
<protein>
    <submittedName>
        <fullName evidence="2">Uncharacterized protein</fullName>
    </submittedName>
</protein>
<proteinExistence type="predicted"/>
<evidence type="ECO:0000313" key="3">
    <source>
        <dbReference type="Proteomes" id="UP001171902"/>
    </source>
</evidence>
<organism evidence="2 3">
    <name type="scientific">Glycomyces tritici</name>
    <dbReference type="NCBI Taxonomy" id="2665176"/>
    <lineage>
        <taxon>Bacteria</taxon>
        <taxon>Bacillati</taxon>
        <taxon>Actinomycetota</taxon>
        <taxon>Actinomycetes</taxon>
        <taxon>Glycomycetales</taxon>
        <taxon>Glycomycetaceae</taxon>
        <taxon>Glycomyces</taxon>
    </lineage>
</organism>
<name>A0ABT7YTZ1_9ACTN</name>
<keyword evidence="3" id="KW-1185">Reference proteome</keyword>
<comment type="caution">
    <text evidence="2">The sequence shown here is derived from an EMBL/GenBank/DDBJ whole genome shotgun (WGS) entry which is preliminary data.</text>
</comment>
<dbReference type="Proteomes" id="UP001171902">
    <property type="component" value="Unassembled WGS sequence"/>
</dbReference>
<reference evidence="2" key="1">
    <citation type="submission" date="2023-06" db="EMBL/GenBank/DDBJ databases">
        <title>Gycomyces niveus sp.nov., a novel actinomycete isolated from soil in Shouguang.</title>
        <authorList>
            <person name="Yang X."/>
            <person name="Zhao J."/>
        </authorList>
    </citation>
    <scope>NUCLEOTIDE SEQUENCE</scope>
    <source>
        <strain evidence="2">NEAU C2</strain>
    </source>
</reference>
<sequence length="226" mass="25170">MHTSSEEEPPPEREFDQSTAWERLEAAAAEAITDLPEFPGFFERTMLQLECSHTGTVNEEYINLELSYRFSAEVSNQDLVREEYRTALRDKWAAAGYDIHRDVQQGDDPPFYALEALQPDGINLWYEVAGYVVLHVQSGCIKTVEGGDYNPDCPTPLGGVTRENDHASKFCSNIDTVYPGEEIASEAVDPFATPSGESSSTPARMVPWAREPDPRETGPTSYEGLL</sequence>
<accession>A0ABT7YTZ1</accession>
<evidence type="ECO:0000256" key="1">
    <source>
        <dbReference type="SAM" id="MobiDB-lite"/>
    </source>
</evidence>
<feature type="region of interest" description="Disordered" evidence="1">
    <location>
        <begin position="188"/>
        <end position="226"/>
    </location>
</feature>